<dbReference type="GO" id="GO:0004523">
    <property type="term" value="F:RNA-DNA hybrid ribonuclease activity"/>
    <property type="evidence" value="ECO:0007669"/>
    <property type="project" value="InterPro"/>
</dbReference>
<dbReference type="Proteomes" id="UP001311915">
    <property type="component" value="Unassembled WGS sequence"/>
</dbReference>
<feature type="domain" description="Reverse transcriptase zinc-binding" evidence="2">
    <location>
        <begin position="84"/>
        <end position="155"/>
    </location>
</feature>
<dbReference type="PANTHER" id="PTHR47723">
    <property type="entry name" value="OS05G0353850 PROTEIN"/>
    <property type="match status" value="1"/>
</dbReference>
<dbReference type="InterPro" id="IPR026960">
    <property type="entry name" value="RVT-Znf"/>
</dbReference>
<dbReference type="Gene3D" id="3.30.420.10">
    <property type="entry name" value="Ribonuclease H-like superfamily/Ribonuclease H"/>
    <property type="match status" value="1"/>
</dbReference>
<dbReference type="InterPro" id="IPR053151">
    <property type="entry name" value="RNase_H-like"/>
</dbReference>
<dbReference type="CDD" id="cd06222">
    <property type="entry name" value="RNase_H_like"/>
    <property type="match status" value="1"/>
</dbReference>
<evidence type="ECO:0000259" key="2">
    <source>
        <dbReference type="Pfam" id="PF13966"/>
    </source>
</evidence>
<dbReference type="Pfam" id="PF13456">
    <property type="entry name" value="RVT_3"/>
    <property type="match status" value="1"/>
</dbReference>
<comment type="caution">
    <text evidence="3">The sequence shown here is derived from an EMBL/GenBank/DDBJ whole genome shotgun (WGS) entry which is preliminary data.</text>
</comment>
<evidence type="ECO:0000313" key="4">
    <source>
        <dbReference type="Proteomes" id="UP001311915"/>
    </source>
</evidence>
<gene>
    <name evidence="3" type="ORF">R3W88_033946</name>
</gene>
<dbReference type="Pfam" id="PF13966">
    <property type="entry name" value="zf-RVT"/>
    <property type="match status" value="1"/>
</dbReference>
<dbReference type="InterPro" id="IPR012337">
    <property type="entry name" value="RNaseH-like_sf"/>
</dbReference>
<reference evidence="3 4" key="1">
    <citation type="submission" date="2023-10" db="EMBL/GenBank/DDBJ databases">
        <title>Genome-Wide Identification Analysis in wild type Solanum Pinnatisectum Reveals Some Genes Defensing Phytophthora Infestans.</title>
        <authorList>
            <person name="Sun C."/>
        </authorList>
    </citation>
    <scope>NUCLEOTIDE SEQUENCE [LARGE SCALE GENOMIC DNA]</scope>
    <source>
        <strain evidence="3">LQN</strain>
        <tissue evidence="3">Leaf</tissue>
    </source>
</reference>
<dbReference type="InterPro" id="IPR044730">
    <property type="entry name" value="RNase_H-like_dom_plant"/>
</dbReference>
<dbReference type="GO" id="GO:0003676">
    <property type="term" value="F:nucleic acid binding"/>
    <property type="evidence" value="ECO:0007669"/>
    <property type="project" value="InterPro"/>
</dbReference>
<accession>A0AAV9K2M8</accession>
<evidence type="ECO:0008006" key="5">
    <source>
        <dbReference type="Google" id="ProtNLM"/>
    </source>
</evidence>
<dbReference type="InterPro" id="IPR002156">
    <property type="entry name" value="RNaseH_domain"/>
</dbReference>
<feature type="domain" description="RNase H type-1" evidence="1">
    <location>
        <begin position="230"/>
        <end position="348"/>
    </location>
</feature>
<organism evidence="3 4">
    <name type="scientific">Solanum pinnatisectum</name>
    <name type="common">tansyleaf nightshade</name>
    <dbReference type="NCBI Taxonomy" id="50273"/>
    <lineage>
        <taxon>Eukaryota</taxon>
        <taxon>Viridiplantae</taxon>
        <taxon>Streptophyta</taxon>
        <taxon>Embryophyta</taxon>
        <taxon>Tracheophyta</taxon>
        <taxon>Spermatophyta</taxon>
        <taxon>Magnoliopsida</taxon>
        <taxon>eudicotyledons</taxon>
        <taxon>Gunneridae</taxon>
        <taxon>Pentapetalae</taxon>
        <taxon>asterids</taxon>
        <taxon>lamiids</taxon>
        <taxon>Solanales</taxon>
        <taxon>Solanaceae</taxon>
        <taxon>Solanoideae</taxon>
        <taxon>Solaneae</taxon>
        <taxon>Solanum</taxon>
    </lineage>
</organism>
<name>A0AAV9K2M8_9SOLN</name>
<dbReference type="SUPFAM" id="SSF53098">
    <property type="entry name" value="Ribonuclease H-like"/>
    <property type="match status" value="1"/>
</dbReference>
<protein>
    <recommendedName>
        <fullName evidence="5">RNase H type-1 domain-containing protein</fullName>
    </recommendedName>
</protein>
<dbReference type="PANTHER" id="PTHR47723:SF24">
    <property type="entry name" value="RNASE H TYPE-1 DOMAIN-CONTAINING PROTEIN"/>
    <property type="match status" value="1"/>
</dbReference>
<dbReference type="InterPro" id="IPR036397">
    <property type="entry name" value="RNaseH_sf"/>
</dbReference>
<dbReference type="EMBL" id="JAWPEI010000077">
    <property type="protein sequence ID" value="KAK4706497.1"/>
    <property type="molecule type" value="Genomic_DNA"/>
</dbReference>
<evidence type="ECO:0000313" key="3">
    <source>
        <dbReference type="EMBL" id="KAK4706497.1"/>
    </source>
</evidence>
<keyword evidence="4" id="KW-1185">Reference proteome</keyword>
<evidence type="ECO:0000259" key="1">
    <source>
        <dbReference type="Pfam" id="PF13456"/>
    </source>
</evidence>
<proteinExistence type="predicted"/>
<sequence length="392" mass="45485">MLEARDMFDQEIWWEAKMGHSSVWFENWTQLGALHYYLSITNEHDNQWEDIKQLFSNGRWNVERIQQILPEEVSKHVLTQVNCEENSEVWDKPYRGVPFKLSFFFWRLWKKKLPIGEVLIRNRICDEMICCCCGEGVQETIEHIFMNCPDSKALWLFFVAGTLVDGPFIHMKDSIYKWWLANGSPKVKPIYKVVPMFILWHIWKRRNTLKHGGKLSAISMRMEICRNLCNTDGAAKGNPGPSSGSFCVRNEAENLMYAEGRRFGEKSNIVAEVLAFKIGLEYCVNHHYLPLTMETDSLAINILDGGWETPWCITVDITRLKSLLVESNTAVEHTYREGNKLADFSANHVFYFAARSILQLDKNQTPNLRIKKYQDGNFNIRGRGAQQGTNNN</sequence>
<dbReference type="AlphaFoldDB" id="A0AAV9K2M8"/>